<organism evidence="1 2">
    <name type="scientific">Amborella trichopoda</name>
    <dbReference type="NCBI Taxonomy" id="13333"/>
    <lineage>
        <taxon>Eukaryota</taxon>
        <taxon>Viridiplantae</taxon>
        <taxon>Streptophyta</taxon>
        <taxon>Embryophyta</taxon>
        <taxon>Tracheophyta</taxon>
        <taxon>Spermatophyta</taxon>
        <taxon>Magnoliopsida</taxon>
        <taxon>Amborellales</taxon>
        <taxon>Amborellaceae</taxon>
        <taxon>Amborella</taxon>
    </lineage>
</organism>
<evidence type="ECO:0000313" key="2">
    <source>
        <dbReference type="Proteomes" id="UP000017836"/>
    </source>
</evidence>
<dbReference type="Gramene" id="ERN00188">
    <property type="protein sequence ID" value="ERN00188"/>
    <property type="gene ID" value="AMTR_s00111p00084320"/>
</dbReference>
<dbReference type="EMBL" id="KI394940">
    <property type="protein sequence ID" value="ERN00188.1"/>
    <property type="molecule type" value="Genomic_DNA"/>
</dbReference>
<accession>W1NX21</accession>
<protein>
    <submittedName>
        <fullName evidence="1">Uncharacterized protein</fullName>
    </submittedName>
</protein>
<dbReference type="AlphaFoldDB" id="W1NX21"/>
<reference evidence="2" key="1">
    <citation type="journal article" date="2013" name="Science">
        <title>The Amborella genome and the evolution of flowering plants.</title>
        <authorList>
            <consortium name="Amborella Genome Project"/>
        </authorList>
    </citation>
    <scope>NUCLEOTIDE SEQUENCE [LARGE SCALE GENOMIC DNA]</scope>
</reference>
<dbReference type="Proteomes" id="UP000017836">
    <property type="component" value="Unassembled WGS sequence"/>
</dbReference>
<gene>
    <name evidence="1" type="ORF">AMTR_s00111p00084320</name>
</gene>
<keyword evidence="2" id="KW-1185">Reference proteome</keyword>
<proteinExistence type="predicted"/>
<sequence>MEKAVQDYHRRRVNRLPLIKTPASLLAESSDLDNLPESSNNWSESGDRSIVLVTDSDLEGYGPEQAGLVGNDLWAELGLACRVRLVARSAVSGVGLVRFSTLWLGCRVGAKISPEKLVMAGKLAGNPAMEGMDIPVF</sequence>
<dbReference type="HOGENOM" id="CLU_1867897_0_0_1"/>
<name>W1NX21_AMBTC</name>
<dbReference type="STRING" id="13333.W1NX21"/>
<evidence type="ECO:0000313" key="1">
    <source>
        <dbReference type="EMBL" id="ERN00188.1"/>
    </source>
</evidence>